<proteinExistence type="predicted"/>
<dbReference type="RefSeq" id="WP_320421963.1">
    <property type="nucleotide sequence ID" value="NZ_JAXCLA010000002.1"/>
</dbReference>
<feature type="signal peptide" evidence="1">
    <location>
        <begin position="1"/>
        <end position="20"/>
    </location>
</feature>
<comment type="caution">
    <text evidence="2">The sequence shown here is derived from an EMBL/GenBank/DDBJ whole genome shotgun (WGS) entry which is preliminary data.</text>
</comment>
<dbReference type="EMBL" id="JAXCLA010000002">
    <property type="protein sequence ID" value="MDY0744057.1"/>
    <property type="molecule type" value="Genomic_DNA"/>
</dbReference>
<sequence length="579" mass="62894">MRRLAVLVFVLMLAGAQAQAGELLIETALQDDGTLRVSYTPPEGVSELPRWNRSTAARGFWREQVRSLDDCATVDDDAIHLRAGCKTARLRVEPRLLTLNAVYQAAQPIADSGVIAYSGFYAVALPDHALRWRWLAPKSGYVLQDGRVQRTAAEQVIPEAVVTASAHEGGNEESSWRSLGAQQYVYLGRAPLVEFPGGAIVRDPALDDARVELIRSTLLRDMQLLGAAYGQGPAGPVGVVTSVADLNSFHGDASEGRMMRLRMLPADRNPDQDGRGLQFFVTHEAVHWWNMGLRRSDSGRPWLHEGHADWATLLLMRQQGLWDDEALREQIESRLNRCLLTRGDAPAAALPPGYSKNEDPYACGFALMLMAQAQQQARRKVEDLRSPLALLATLHPKDATLDIPGFAVWADGAATGPMHRLLLDAGQPFASGFEAQALGLAEPRSLKDSDTGTRARVGALLLSAVMRADCDGKVGFRTNYADDFGFFKLDSGGIRCSTLRRGGEVTAVGGHGLIADPLAAWDAASADCAAGRPLKIDYRQGQGTEMACPKDLPAIPARQLLRLKPEALERLGLTAEARK</sequence>
<protein>
    <recommendedName>
        <fullName evidence="4">Peptidase M61 catalytic domain-containing protein</fullName>
    </recommendedName>
</protein>
<evidence type="ECO:0000313" key="3">
    <source>
        <dbReference type="Proteomes" id="UP001285263"/>
    </source>
</evidence>
<feature type="chain" id="PRO_5045451281" description="Peptidase M61 catalytic domain-containing protein" evidence="1">
    <location>
        <begin position="21"/>
        <end position="579"/>
    </location>
</feature>
<organism evidence="2 3">
    <name type="scientific">Roseateles agri</name>
    <dbReference type="NCBI Taxonomy" id="3098619"/>
    <lineage>
        <taxon>Bacteria</taxon>
        <taxon>Pseudomonadati</taxon>
        <taxon>Pseudomonadota</taxon>
        <taxon>Betaproteobacteria</taxon>
        <taxon>Burkholderiales</taxon>
        <taxon>Sphaerotilaceae</taxon>
        <taxon>Roseateles</taxon>
    </lineage>
</organism>
<accession>A0ABU5DFX8</accession>
<reference evidence="2 3" key="1">
    <citation type="submission" date="2023-11" db="EMBL/GenBank/DDBJ databases">
        <title>Paucibacter sp. nov., isolated from fresh soil in Korea.</title>
        <authorList>
            <person name="Le N.T.T."/>
        </authorList>
    </citation>
    <scope>NUCLEOTIDE SEQUENCE [LARGE SCALE GENOMIC DNA]</scope>
    <source>
        <strain evidence="2 3">R3-3</strain>
    </source>
</reference>
<keyword evidence="3" id="KW-1185">Reference proteome</keyword>
<name>A0ABU5DFX8_9BURK</name>
<keyword evidence="1" id="KW-0732">Signal</keyword>
<evidence type="ECO:0000313" key="2">
    <source>
        <dbReference type="EMBL" id="MDY0744057.1"/>
    </source>
</evidence>
<gene>
    <name evidence="2" type="ORF">SNE35_06055</name>
</gene>
<evidence type="ECO:0008006" key="4">
    <source>
        <dbReference type="Google" id="ProtNLM"/>
    </source>
</evidence>
<evidence type="ECO:0000256" key="1">
    <source>
        <dbReference type="SAM" id="SignalP"/>
    </source>
</evidence>
<dbReference type="Proteomes" id="UP001285263">
    <property type="component" value="Unassembled WGS sequence"/>
</dbReference>